<protein>
    <submittedName>
        <fullName evidence="3">Ion transport domain-containing protein</fullName>
    </submittedName>
</protein>
<reference evidence="3" key="1">
    <citation type="submission" date="2023-03" db="UniProtKB">
        <authorList>
            <consortium name="WormBaseParasite"/>
        </authorList>
    </citation>
    <scope>IDENTIFICATION</scope>
</reference>
<keyword evidence="2" id="KW-1185">Reference proteome</keyword>
<keyword evidence="1" id="KW-1133">Transmembrane helix</keyword>
<sequence length="239" mass="27233">MIVRVKNAIAAFSLRGPKVAPIAAKIQERHLELEPLCCLSSCLVRGGCFAIVGLEATYVLITLIMIALRLYNGGQLHRLLEVTLCNYIFRLWSEFEPNFISIVTHQLFLYVIVAFDMVSFSDHMVTPIDAFFFSRANFTMMIVMILAMIRGLLRFNKELMRLHWFFDFFSLGFNIFAFLIYVPALSIAGAHQWNAIDVIIVLCITMQIPLQPLLAYLASVSHVTPVTYRNVECAMEPTR</sequence>
<dbReference type="WBParaSite" id="ALUE_0001579901-mRNA-1">
    <property type="protein sequence ID" value="ALUE_0001579901-mRNA-1"/>
    <property type="gene ID" value="ALUE_0001579901"/>
</dbReference>
<feature type="transmembrane region" description="Helical" evidence="1">
    <location>
        <begin position="132"/>
        <end position="153"/>
    </location>
</feature>
<feature type="transmembrane region" description="Helical" evidence="1">
    <location>
        <begin position="198"/>
        <end position="219"/>
    </location>
</feature>
<name>A0A9J2Q2I3_ASCLU</name>
<evidence type="ECO:0000313" key="2">
    <source>
        <dbReference type="Proteomes" id="UP000036681"/>
    </source>
</evidence>
<keyword evidence="1" id="KW-0472">Membrane</keyword>
<dbReference type="AlphaFoldDB" id="A0A9J2Q2I3"/>
<accession>A0A9J2Q2I3</accession>
<organism evidence="2 3">
    <name type="scientific">Ascaris lumbricoides</name>
    <name type="common">Giant roundworm</name>
    <dbReference type="NCBI Taxonomy" id="6252"/>
    <lineage>
        <taxon>Eukaryota</taxon>
        <taxon>Metazoa</taxon>
        <taxon>Ecdysozoa</taxon>
        <taxon>Nematoda</taxon>
        <taxon>Chromadorea</taxon>
        <taxon>Rhabditida</taxon>
        <taxon>Spirurina</taxon>
        <taxon>Ascaridomorpha</taxon>
        <taxon>Ascaridoidea</taxon>
        <taxon>Ascarididae</taxon>
        <taxon>Ascaris</taxon>
    </lineage>
</organism>
<dbReference type="Proteomes" id="UP000036681">
    <property type="component" value="Unplaced"/>
</dbReference>
<feature type="transmembrane region" description="Helical" evidence="1">
    <location>
        <begin position="49"/>
        <end position="71"/>
    </location>
</feature>
<evidence type="ECO:0000256" key="1">
    <source>
        <dbReference type="SAM" id="Phobius"/>
    </source>
</evidence>
<keyword evidence="1" id="KW-0812">Transmembrane</keyword>
<feature type="transmembrane region" description="Helical" evidence="1">
    <location>
        <begin position="165"/>
        <end position="186"/>
    </location>
</feature>
<proteinExistence type="predicted"/>
<evidence type="ECO:0000313" key="3">
    <source>
        <dbReference type="WBParaSite" id="ALUE_0001579901-mRNA-1"/>
    </source>
</evidence>